<sequence>MKLQSVRVREFQSIQDSNEFEIGDITCLVGKNEAGKTAILQALYRLNPIIETEGNYDVTDDYPRAYVEDYQQDIETRKRKPATVVTAKFSLDPKEVAEIENEFGSGILVNPEFTYSKSYENQRFFNLNVNEIIGIRSLIEKAELPTRLSSSLLKATRLEELKEVLQSKSTPENADHLKRLNSELSKIGNKSLDQYIFETYIVAHIPRFMYFDEYYQMTGRENLDALIKRNNENKLQKSDYPLLGLLELARITFNEVLNPTRTQELVNKLEGASNHLSRKILKYWSQNKHIELRFDVRPARPQDPEGMTNGTNIWARVYDSKHKVSTLLGSRSRGFVWFFSFLAWFDKQQKANEPLILLLDEPGLFLHGKAQEDLLLYIEEELKDKHQVIYTTHSPFMVDARKFERVRIVQDKEMDTTEDLPEEERGTKVLNDVLEATDDSLFPLQGALGYEIYQTLFVGPNNLVVEGVSDLMVLQTISALLDRLGKTSLSPKWTITPVGGTDKVPTFVAILRSQKGMTTATLIDIQAKDRQLIENLYKKKLLKKQNVITYADFLGRGEADLEDMFGDEFYLQLVNKEYEASLQKPITVDDIKNGHPRLLVRLAEYFEHNPMKGNITFSHYRPARYFVDCIGVLENHLPQTTIENFDKVFSTLNKLLR</sequence>
<proteinExistence type="predicted"/>
<evidence type="ECO:0000313" key="3">
    <source>
        <dbReference type="Proteomes" id="UP000050501"/>
    </source>
</evidence>
<dbReference type="EMBL" id="LGCM01000014">
    <property type="protein sequence ID" value="KPL89921.1"/>
    <property type="molecule type" value="Genomic_DNA"/>
</dbReference>
<dbReference type="InterPro" id="IPR027417">
    <property type="entry name" value="P-loop_NTPase"/>
</dbReference>
<dbReference type="OrthoDB" id="9810873at2"/>
<feature type="domain" description="Endonuclease GajA/Old nuclease/RecF-like AAA" evidence="1">
    <location>
        <begin position="1"/>
        <end position="398"/>
    </location>
</feature>
<dbReference type="SUPFAM" id="SSF52540">
    <property type="entry name" value="P-loop containing nucleoside triphosphate hydrolases"/>
    <property type="match status" value="1"/>
</dbReference>
<accession>A0A0P6YXH7</accession>
<dbReference type="PATRIC" id="fig|229921.5.peg.3052"/>
<name>A0A0P6YXH7_9CHLR</name>
<dbReference type="CDD" id="cd00267">
    <property type="entry name" value="ABC_ATPase"/>
    <property type="match status" value="1"/>
</dbReference>
<dbReference type="Pfam" id="PF13175">
    <property type="entry name" value="AAA_15"/>
    <property type="match status" value="1"/>
</dbReference>
<organism evidence="2 3">
    <name type="scientific">Levilinea saccharolytica</name>
    <dbReference type="NCBI Taxonomy" id="229921"/>
    <lineage>
        <taxon>Bacteria</taxon>
        <taxon>Bacillati</taxon>
        <taxon>Chloroflexota</taxon>
        <taxon>Anaerolineae</taxon>
        <taxon>Anaerolineales</taxon>
        <taxon>Anaerolineaceae</taxon>
        <taxon>Levilinea</taxon>
    </lineage>
</organism>
<dbReference type="Proteomes" id="UP000050501">
    <property type="component" value="Unassembled WGS sequence"/>
</dbReference>
<dbReference type="InterPro" id="IPR041685">
    <property type="entry name" value="AAA_GajA/Old/RecF-like"/>
</dbReference>
<dbReference type="PANTHER" id="PTHR43581:SF3">
    <property type="entry name" value="AAA+ ATPASE DOMAIN-CONTAINING PROTEIN"/>
    <property type="match status" value="1"/>
</dbReference>
<gene>
    <name evidence="2" type="ORF">ADN01_03355</name>
</gene>
<evidence type="ECO:0000259" key="1">
    <source>
        <dbReference type="Pfam" id="PF13175"/>
    </source>
</evidence>
<protein>
    <recommendedName>
        <fullName evidence="1">Endonuclease GajA/Old nuclease/RecF-like AAA domain-containing protein</fullName>
    </recommendedName>
</protein>
<dbReference type="AlphaFoldDB" id="A0A0P6YXH7"/>
<dbReference type="Gene3D" id="3.40.50.300">
    <property type="entry name" value="P-loop containing nucleotide triphosphate hydrolases"/>
    <property type="match status" value="1"/>
</dbReference>
<dbReference type="InterPro" id="IPR051396">
    <property type="entry name" value="Bact_Antivir_Def_Nuclease"/>
</dbReference>
<dbReference type="PANTHER" id="PTHR43581">
    <property type="entry name" value="ATP/GTP PHOSPHATASE"/>
    <property type="match status" value="1"/>
</dbReference>
<dbReference type="STRING" id="229921.ADN01_03355"/>
<comment type="caution">
    <text evidence="2">The sequence shown here is derived from an EMBL/GenBank/DDBJ whole genome shotgun (WGS) entry which is preliminary data.</text>
</comment>
<evidence type="ECO:0000313" key="2">
    <source>
        <dbReference type="EMBL" id="KPL89921.1"/>
    </source>
</evidence>
<keyword evidence="3" id="KW-1185">Reference proteome</keyword>
<reference evidence="2 3" key="1">
    <citation type="submission" date="2015-07" db="EMBL/GenBank/DDBJ databases">
        <title>Genome sequence of Levilinea saccharolytica DSM 16555.</title>
        <authorList>
            <person name="Hemp J."/>
            <person name="Ward L.M."/>
            <person name="Pace L.A."/>
            <person name="Fischer W.W."/>
        </authorList>
    </citation>
    <scope>NUCLEOTIDE SEQUENCE [LARGE SCALE GENOMIC DNA]</scope>
    <source>
        <strain evidence="2 3">KIBI-1</strain>
    </source>
</reference>
<dbReference type="RefSeq" id="WP_062416904.1">
    <property type="nucleotide sequence ID" value="NZ_DF967974.1"/>
</dbReference>